<dbReference type="PROSITE" id="PS00022">
    <property type="entry name" value="EGF_1"/>
    <property type="match status" value="1"/>
</dbReference>
<dbReference type="InterPro" id="IPR017050">
    <property type="entry name" value="Metallopeptidase_nem"/>
</dbReference>
<dbReference type="CDD" id="cd04280">
    <property type="entry name" value="ZnMc_astacin_like"/>
    <property type="match status" value="1"/>
</dbReference>
<comment type="subcellular location">
    <subcellularLocation>
        <location evidence="1 12">Secreted</location>
    </subcellularLocation>
</comment>
<accession>A0A0K0EJM9</accession>
<keyword evidence="4 13" id="KW-0645">Protease</keyword>
<name>A0A0K0EJM9_STRER</name>
<dbReference type="GO" id="GO:0018996">
    <property type="term" value="P:molting cycle, collagen and cuticulin-based cuticle"/>
    <property type="evidence" value="ECO:0007669"/>
    <property type="project" value="InterPro"/>
</dbReference>
<dbReference type="InterPro" id="IPR024079">
    <property type="entry name" value="MetalloPept_cat_dom_sf"/>
</dbReference>
<feature type="domain" description="Peptidase M12A" evidence="15">
    <location>
        <begin position="44"/>
        <end position="243"/>
    </location>
</feature>
<dbReference type="InterPro" id="IPR000859">
    <property type="entry name" value="CUB_dom"/>
</dbReference>
<evidence type="ECO:0000256" key="7">
    <source>
        <dbReference type="ARBA" id="ARBA00022801"/>
    </source>
</evidence>
<evidence type="ECO:0000256" key="13">
    <source>
        <dbReference type="PROSITE-ProRule" id="PRU01211"/>
    </source>
</evidence>
<dbReference type="PIRSF" id="PIRSF036365">
    <property type="entry name" value="Astacin_nematoda"/>
    <property type="match status" value="1"/>
</dbReference>
<evidence type="ECO:0000256" key="8">
    <source>
        <dbReference type="ARBA" id="ARBA00022833"/>
    </source>
</evidence>
<dbReference type="GO" id="GO:0006508">
    <property type="term" value="P:proteolysis"/>
    <property type="evidence" value="ECO:0007669"/>
    <property type="project" value="UniProtKB-KW"/>
</dbReference>
<evidence type="ECO:0000256" key="11">
    <source>
        <dbReference type="ARBA" id="ARBA00023180"/>
    </source>
</evidence>
<evidence type="ECO:0000256" key="5">
    <source>
        <dbReference type="ARBA" id="ARBA00022723"/>
    </source>
</evidence>
<comment type="caution">
    <text evidence="13">Lacks conserved residue(s) required for the propagation of feature annotation.</text>
</comment>
<dbReference type="WBParaSite" id="SSTP_0000967000.1">
    <property type="protein sequence ID" value="SSTP_0000967000.1"/>
    <property type="gene ID" value="SSTP_0000967000"/>
</dbReference>
<keyword evidence="5 13" id="KW-0479">Metal-binding</keyword>
<keyword evidence="3" id="KW-0245">EGF-like domain</keyword>
<feature type="active site" evidence="13">
    <location>
        <position position="137"/>
    </location>
</feature>
<dbReference type="SUPFAM" id="SSF55486">
    <property type="entry name" value="Metalloproteases ('zincins'), catalytic domain"/>
    <property type="match status" value="1"/>
</dbReference>
<dbReference type="SUPFAM" id="SSF49854">
    <property type="entry name" value="Spermadhesin, CUB domain"/>
    <property type="match status" value="1"/>
</dbReference>
<evidence type="ECO:0000256" key="14">
    <source>
        <dbReference type="RuleBase" id="RU361183"/>
    </source>
</evidence>
<keyword evidence="11" id="KW-0325">Glycoprotein</keyword>
<dbReference type="Pfam" id="PF00431">
    <property type="entry name" value="CUB"/>
    <property type="match status" value="1"/>
</dbReference>
<sequence length="391" mass="46211">MIFFKYFLFYITTNNWLRCVISQKINDVKNNNDISNSSDTRIKRKIRGDTPNKWSLLISYYVDENVDPNLIRESLNQLQLETCLRFRELKRMIPNVSGIRYIYGNGCFSRVGKADGVQWQRISIGDNCDNIGRVQHETFHALGIDHEHNRIDRNHYLYILEKNINDICKRNFFIVSPLNGNTLNIPYDYGSIMHYDIRAFGKNKEITMLPKDELYKKTIGHINDLSFNDIKTLNLYYCTKRCSKRIKCYNRGYQNPNMCNTCKCVEGFTGKNCKLLSISPPSCGKTFFYAEKFTQQIKAEGKNYCIYHIKAKNRRKIGIKIDFVDMRPHTRRICRFKNSLEIKYWDDKTVTGARFCGLISKTIFLSKSDYVIIYYRSTIRKNKFQLKFKKM</sequence>
<evidence type="ECO:0000256" key="2">
    <source>
        <dbReference type="ARBA" id="ARBA00022525"/>
    </source>
</evidence>
<dbReference type="InterPro" id="IPR000742">
    <property type="entry name" value="EGF"/>
</dbReference>
<keyword evidence="6" id="KW-0732">Signal</keyword>
<keyword evidence="7 13" id="KW-0378">Hydrolase</keyword>
<dbReference type="SMART" id="SM00235">
    <property type="entry name" value="ZnMc"/>
    <property type="match status" value="1"/>
</dbReference>
<dbReference type="Proteomes" id="UP000035681">
    <property type="component" value="Unplaced"/>
</dbReference>
<reference evidence="17" key="1">
    <citation type="submission" date="2015-08" db="UniProtKB">
        <authorList>
            <consortium name="WormBaseParasite"/>
        </authorList>
    </citation>
    <scope>IDENTIFICATION</scope>
</reference>
<keyword evidence="2 12" id="KW-0964">Secreted</keyword>
<feature type="binding site" evidence="13">
    <location>
        <position position="140"/>
    </location>
    <ligand>
        <name>Zn(2+)</name>
        <dbReference type="ChEBI" id="CHEBI:29105"/>
        <note>catalytic</note>
    </ligand>
</feature>
<dbReference type="InterPro" id="IPR006026">
    <property type="entry name" value="Peptidase_Metallo"/>
</dbReference>
<dbReference type="Pfam" id="PF01400">
    <property type="entry name" value="Astacin"/>
    <property type="match status" value="1"/>
</dbReference>
<dbReference type="PROSITE" id="PS51864">
    <property type="entry name" value="ASTACIN"/>
    <property type="match status" value="1"/>
</dbReference>
<evidence type="ECO:0000256" key="1">
    <source>
        <dbReference type="ARBA" id="ARBA00004613"/>
    </source>
</evidence>
<proteinExistence type="predicted"/>
<dbReference type="PRINTS" id="PR00480">
    <property type="entry name" value="ASTACIN"/>
</dbReference>
<organism evidence="17">
    <name type="scientific">Strongyloides stercoralis</name>
    <name type="common">Threadworm</name>
    <dbReference type="NCBI Taxonomy" id="6248"/>
    <lineage>
        <taxon>Eukaryota</taxon>
        <taxon>Metazoa</taxon>
        <taxon>Ecdysozoa</taxon>
        <taxon>Nematoda</taxon>
        <taxon>Chromadorea</taxon>
        <taxon>Rhabditida</taxon>
        <taxon>Tylenchina</taxon>
        <taxon>Panagrolaimomorpha</taxon>
        <taxon>Strongyloidoidea</taxon>
        <taxon>Strongyloididae</taxon>
        <taxon>Strongyloides</taxon>
    </lineage>
</organism>
<evidence type="ECO:0000313" key="17">
    <source>
        <dbReference type="WBParaSite" id="SSTP_0000967000.1"/>
    </source>
</evidence>
<evidence type="ECO:0000259" key="15">
    <source>
        <dbReference type="PROSITE" id="PS51864"/>
    </source>
</evidence>
<dbReference type="PROSITE" id="PS01186">
    <property type="entry name" value="EGF_2"/>
    <property type="match status" value="1"/>
</dbReference>
<protein>
    <recommendedName>
        <fullName evidence="12">Zinc metalloproteinase</fullName>
    </recommendedName>
</protein>
<evidence type="ECO:0000256" key="10">
    <source>
        <dbReference type="ARBA" id="ARBA00023157"/>
    </source>
</evidence>
<comment type="cofactor">
    <cofactor evidence="13 14">
        <name>Zn(2+)</name>
        <dbReference type="ChEBI" id="CHEBI:29105"/>
    </cofactor>
    <text evidence="13 14">Binds 1 zinc ion per subunit.</text>
</comment>
<dbReference type="GO" id="GO:0008270">
    <property type="term" value="F:zinc ion binding"/>
    <property type="evidence" value="ECO:0007669"/>
    <property type="project" value="UniProtKB-UniRule"/>
</dbReference>
<keyword evidence="16" id="KW-1185">Reference proteome</keyword>
<dbReference type="Gene3D" id="3.40.390.10">
    <property type="entry name" value="Collagenase (Catalytic Domain)"/>
    <property type="match status" value="1"/>
</dbReference>
<feature type="binding site" evidence="13">
    <location>
        <position position="136"/>
    </location>
    <ligand>
        <name>Zn(2+)</name>
        <dbReference type="ChEBI" id="CHEBI:29105"/>
        <note>catalytic</note>
    </ligand>
</feature>
<feature type="binding site" evidence="13">
    <location>
        <position position="146"/>
    </location>
    <ligand>
        <name>Zn(2+)</name>
        <dbReference type="ChEBI" id="CHEBI:29105"/>
        <note>catalytic</note>
    </ligand>
</feature>
<evidence type="ECO:0000256" key="6">
    <source>
        <dbReference type="ARBA" id="ARBA00022729"/>
    </source>
</evidence>
<dbReference type="InterPro" id="IPR035914">
    <property type="entry name" value="Sperma_CUB_dom_sf"/>
</dbReference>
<dbReference type="InterPro" id="IPR001506">
    <property type="entry name" value="Peptidase_M12A"/>
</dbReference>
<dbReference type="PANTHER" id="PTHR10127">
    <property type="entry name" value="DISCOIDIN, CUB, EGF, LAMININ , AND ZINC METALLOPROTEASE DOMAIN CONTAINING"/>
    <property type="match status" value="1"/>
</dbReference>
<evidence type="ECO:0000256" key="9">
    <source>
        <dbReference type="ARBA" id="ARBA00023049"/>
    </source>
</evidence>
<dbReference type="InterPro" id="IPR034035">
    <property type="entry name" value="Astacin-like_dom"/>
</dbReference>
<dbReference type="GO" id="GO:0005576">
    <property type="term" value="C:extracellular region"/>
    <property type="evidence" value="ECO:0007669"/>
    <property type="project" value="UniProtKB-SubCell"/>
</dbReference>
<evidence type="ECO:0000256" key="4">
    <source>
        <dbReference type="ARBA" id="ARBA00022670"/>
    </source>
</evidence>
<dbReference type="WBParaSite" id="TCONS_00007781.p1">
    <property type="protein sequence ID" value="TCONS_00007781.p1"/>
    <property type="gene ID" value="XLOC_005796"/>
</dbReference>
<keyword evidence="10" id="KW-1015">Disulfide bond</keyword>
<keyword evidence="9 13" id="KW-0482">Metalloprotease</keyword>
<evidence type="ECO:0000313" key="16">
    <source>
        <dbReference type="Proteomes" id="UP000035681"/>
    </source>
</evidence>
<dbReference type="PANTHER" id="PTHR10127:SF802">
    <property type="entry name" value="ZINC METALLOPROTEINASE NAS-10"/>
    <property type="match status" value="1"/>
</dbReference>
<dbReference type="SMART" id="SM00042">
    <property type="entry name" value="CUB"/>
    <property type="match status" value="1"/>
</dbReference>
<dbReference type="GO" id="GO:0004222">
    <property type="term" value="F:metalloendopeptidase activity"/>
    <property type="evidence" value="ECO:0007669"/>
    <property type="project" value="UniProtKB-UniRule"/>
</dbReference>
<evidence type="ECO:0000256" key="3">
    <source>
        <dbReference type="ARBA" id="ARBA00022536"/>
    </source>
</evidence>
<keyword evidence="8 13" id="KW-0862">Zinc</keyword>
<evidence type="ECO:0000256" key="12">
    <source>
        <dbReference type="PIRNR" id="PIRNR036365"/>
    </source>
</evidence>
<dbReference type="AlphaFoldDB" id="A0A0K0EJM9"/>
<dbReference type="Gene3D" id="2.60.120.290">
    <property type="entry name" value="Spermadhesin, CUB domain"/>
    <property type="match status" value="1"/>
</dbReference>